<feature type="domain" description="Thioesterase TesA-like" evidence="1">
    <location>
        <begin position="38"/>
        <end position="274"/>
    </location>
</feature>
<dbReference type="EMBL" id="JACHNH010000001">
    <property type="protein sequence ID" value="MBB4764774.1"/>
    <property type="molecule type" value="Genomic_DNA"/>
</dbReference>
<comment type="caution">
    <text evidence="2">The sequence shown here is derived from an EMBL/GenBank/DDBJ whole genome shotgun (WGS) entry which is preliminary data.</text>
</comment>
<evidence type="ECO:0000313" key="3">
    <source>
        <dbReference type="Proteomes" id="UP000578112"/>
    </source>
</evidence>
<name>A0A7W7I1J2_9ACTN</name>
<dbReference type="Gene3D" id="3.40.50.1820">
    <property type="entry name" value="alpha/beta hydrolase"/>
    <property type="match status" value="1"/>
</dbReference>
<dbReference type="Pfam" id="PF00975">
    <property type="entry name" value="Thioesterase"/>
    <property type="match status" value="1"/>
</dbReference>
<proteinExistence type="predicted"/>
<dbReference type="AlphaFoldDB" id="A0A7W7I1J2"/>
<dbReference type="RefSeq" id="WP_184995927.1">
    <property type="nucleotide sequence ID" value="NZ_BOMK01000003.1"/>
</dbReference>
<evidence type="ECO:0000259" key="1">
    <source>
        <dbReference type="SMART" id="SM00824"/>
    </source>
</evidence>
<sequence length="283" mass="29597">MLTETQRAALAARLRQNRSGRASTAADPVVPLGREGAHAFAVHAVSGTVHEYGALARELDGTYRLSGIEAARDVPVADLAVLADRYAGLIRGAHPDGPYRLIGWSMGGVLAYETARRLAGGGGEVELVALIDAPCRPVARYADSEEGLAALFVAEALRSAGHEPTAPDPTAPVARQLEQVAERLAEEESERATLTGELARRHAMFVAHTTALAGYRPTGPLAAAAVLVHAAGSPDSTTDWARLFGGGVRRLHVAAGHYDCLRPPTVATIAEAVLAAPTMRSTP</sequence>
<protein>
    <submittedName>
        <fullName evidence="2">Thioesterase domain-containing protein</fullName>
    </submittedName>
</protein>
<dbReference type="InterPro" id="IPR020802">
    <property type="entry name" value="TesA-like"/>
</dbReference>
<dbReference type="SMART" id="SM00824">
    <property type="entry name" value="PKS_TE"/>
    <property type="match status" value="1"/>
</dbReference>
<gene>
    <name evidence="2" type="ORF">BJ971_005330</name>
</gene>
<reference evidence="2 3" key="1">
    <citation type="submission" date="2020-08" db="EMBL/GenBank/DDBJ databases">
        <title>Sequencing the genomes of 1000 actinobacteria strains.</title>
        <authorList>
            <person name="Klenk H.-P."/>
        </authorList>
    </citation>
    <scope>NUCLEOTIDE SEQUENCE [LARGE SCALE GENOMIC DNA]</scope>
    <source>
        <strain evidence="2 3">DSM 43149</strain>
    </source>
</reference>
<dbReference type="Proteomes" id="UP000578112">
    <property type="component" value="Unassembled WGS sequence"/>
</dbReference>
<dbReference type="InterPro" id="IPR001031">
    <property type="entry name" value="Thioesterase"/>
</dbReference>
<organism evidence="2 3">
    <name type="scientific">Actinoplanes digitatis</name>
    <dbReference type="NCBI Taxonomy" id="1868"/>
    <lineage>
        <taxon>Bacteria</taxon>
        <taxon>Bacillati</taxon>
        <taxon>Actinomycetota</taxon>
        <taxon>Actinomycetes</taxon>
        <taxon>Micromonosporales</taxon>
        <taxon>Micromonosporaceae</taxon>
        <taxon>Actinoplanes</taxon>
    </lineage>
</organism>
<accession>A0A7W7I1J2</accession>
<dbReference type="SUPFAM" id="SSF53474">
    <property type="entry name" value="alpha/beta-Hydrolases"/>
    <property type="match status" value="1"/>
</dbReference>
<evidence type="ECO:0000313" key="2">
    <source>
        <dbReference type="EMBL" id="MBB4764774.1"/>
    </source>
</evidence>
<keyword evidence="3" id="KW-1185">Reference proteome</keyword>
<dbReference type="InterPro" id="IPR029058">
    <property type="entry name" value="AB_hydrolase_fold"/>
</dbReference>